<reference evidence="4" key="1">
    <citation type="journal article" date="2020" name="bioRxiv">
        <title>A rank-normalized archaeal taxonomy based on genome phylogeny resolves widespread incomplete and uneven classifications.</title>
        <authorList>
            <person name="Rinke C."/>
            <person name="Chuvochina M."/>
            <person name="Mussig A.J."/>
            <person name="Chaumeil P.-A."/>
            <person name="Waite D.W."/>
            <person name="Whitman W.B."/>
            <person name="Parks D.H."/>
            <person name="Hugenholtz P."/>
        </authorList>
    </citation>
    <scope>NUCLEOTIDE SEQUENCE [LARGE SCALE GENOMIC DNA]</scope>
</reference>
<comment type="caution">
    <text evidence="3">The sequence shown here is derived from an EMBL/GenBank/DDBJ whole genome shotgun (WGS) entry which is preliminary data.</text>
</comment>
<dbReference type="Pfam" id="PF00857">
    <property type="entry name" value="Isochorismatase"/>
    <property type="match status" value="1"/>
</dbReference>
<dbReference type="PANTHER" id="PTHR43540:SF6">
    <property type="entry name" value="ISOCHORISMATASE-LIKE DOMAIN-CONTAINING PROTEIN"/>
    <property type="match status" value="1"/>
</dbReference>
<proteinExistence type="predicted"/>
<dbReference type="InterPro" id="IPR000868">
    <property type="entry name" value="Isochorismatase-like_dom"/>
</dbReference>
<dbReference type="EMBL" id="DUHE01000237">
    <property type="protein sequence ID" value="HII84833.1"/>
    <property type="molecule type" value="Genomic_DNA"/>
</dbReference>
<dbReference type="AlphaFoldDB" id="A0A7J4TMU0"/>
<sequence length="182" mass="20279">MKRALLVIDVQEEYVSGKLPVTHPPESLENILLAIDMANANEIPVILVQHTSLASAAETFLKGTPGWKLLQEVSIRPYDYLVEKNLPGSFTGTDLESWLRGKNIDTITITGYMSQMCCDTTARQAFHRGFNVEFLSDATGTLKVCNYAGEVTGDELHRAVLVTQAMRFSKVLDTEDWIDSLR</sequence>
<dbReference type="Gene3D" id="3.40.50.850">
    <property type="entry name" value="Isochorismatase-like"/>
    <property type="match status" value="1"/>
</dbReference>
<protein>
    <submittedName>
        <fullName evidence="3">Cysteine hydrolase</fullName>
    </submittedName>
</protein>
<dbReference type="GO" id="GO:0016787">
    <property type="term" value="F:hydrolase activity"/>
    <property type="evidence" value="ECO:0007669"/>
    <property type="project" value="UniProtKB-KW"/>
</dbReference>
<dbReference type="InterPro" id="IPR036380">
    <property type="entry name" value="Isochorismatase-like_sf"/>
</dbReference>
<feature type="domain" description="Isochorismatase-like" evidence="2">
    <location>
        <begin position="4"/>
        <end position="176"/>
    </location>
</feature>
<evidence type="ECO:0000256" key="1">
    <source>
        <dbReference type="ARBA" id="ARBA00022801"/>
    </source>
</evidence>
<gene>
    <name evidence="3" type="ORF">HA271_08405</name>
</gene>
<dbReference type="Proteomes" id="UP000586031">
    <property type="component" value="Unassembled WGS sequence"/>
</dbReference>
<organism evidence="3 4">
    <name type="scientific">Methanobacterium subterraneum</name>
    <dbReference type="NCBI Taxonomy" id="59277"/>
    <lineage>
        <taxon>Archaea</taxon>
        <taxon>Methanobacteriati</taxon>
        <taxon>Methanobacteriota</taxon>
        <taxon>Methanomada group</taxon>
        <taxon>Methanobacteria</taxon>
        <taxon>Methanobacteriales</taxon>
        <taxon>Methanobacteriaceae</taxon>
        <taxon>Methanobacterium</taxon>
    </lineage>
</organism>
<dbReference type="InterPro" id="IPR050272">
    <property type="entry name" value="Isochorismatase-like_hydrls"/>
</dbReference>
<evidence type="ECO:0000313" key="3">
    <source>
        <dbReference type="EMBL" id="HII84833.1"/>
    </source>
</evidence>
<keyword evidence="1 3" id="KW-0378">Hydrolase</keyword>
<evidence type="ECO:0000313" key="4">
    <source>
        <dbReference type="Proteomes" id="UP000586031"/>
    </source>
</evidence>
<dbReference type="CDD" id="cd01014">
    <property type="entry name" value="nicotinamidase_related"/>
    <property type="match status" value="1"/>
</dbReference>
<evidence type="ECO:0000259" key="2">
    <source>
        <dbReference type="Pfam" id="PF00857"/>
    </source>
</evidence>
<dbReference type="SUPFAM" id="SSF52499">
    <property type="entry name" value="Isochorismatase-like hydrolases"/>
    <property type="match status" value="1"/>
</dbReference>
<accession>A0A7J4TMU0</accession>
<name>A0A7J4TMU0_9EURY</name>
<dbReference type="PANTHER" id="PTHR43540">
    <property type="entry name" value="PEROXYUREIDOACRYLATE/UREIDOACRYLATE AMIDOHYDROLASE-RELATED"/>
    <property type="match status" value="1"/>
</dbReference>